<comment type="similarity">
    <text evidence="2 6">Belongs to the clathrin light chain family.</text>
</comment>
<evidence type="ECO:0000256" key="6">
    <source>
        <dbReference type="RuleBase" id="RU363137"/>
    </source>
</evidence>
<dbReference type="GO" id="GO:0005198">
    <property type="term" value="F:structural molecule activity"/>
    <property type="evidence" value="ECO:0007669"/>
    <property type="project" value="InterPro"/>
</dbReference>
<comment type="caution">
    <text evidence="9">The sequence shown here is derived from an EMBL/GenBank/DDBJ whole genome shotgun (WGS) entry which is preliminary data.</text>
</comment>
<feature type="region of interest" description="Disordered" evidence="8">
    <location>
        <begin position="1"/>
        <end position="34"/>
    </location>
</feature>
<dbReference type="PANTHER" id="PTHR10639">
    <property type="entry name" value="CLATHRIN LIGHT CHAIN"/>
    <property type="match status" value="1"/>
</dbReference>
<keyword evidence="3 6" id="KW-0472">Membrane</keyword>
<dbReference type="PANTHER" id="PTHR10639:SF7">
    <property type="entry name" value="CLATHRIN LIGHT CHAIN"/>
    <property type="match status" value="1"/>
</dbReference>
<comment type="subcellular location">
    <subcellularLocation>
        <location evidence="1 6">Cytoplasmic vesicle membrane</location>
        <topology evidence="1 6">Peripheral membrane protein</topology>
        <orientation evidence="1 6">Cytoplasmic side</orientation>
    </subcellularLocation>
    <subcellularLocation>
        <location evidence="6">Membrane</location>
        <location evidence="6">Coated pit</location>
        <topology evidence="6">Peripheral membrane protein</topology>
        <orientation evidence="6">Cytoplasmic side</orientation>
    </subcellularLocation>
    <text evidence="6">Cytoplasmic face of coated pits and vesicles.</text>
</comment>
<dbReference type="GO" id="GO:0032050">
    <property type="term" value="F:clathrin heavy chain binding"/>
    <property type="evidence" value="ECO:0007669"/>
    <property type="project" value="TreeGrafter"/>
</dbReference>
<dbReference type="GO" id="GO:0030130">
    <property type="term" value="C:clathrin coat of trans-Golgi network vesicle"/>
    <property type="evidence" value="ECO:0007669"/>
    <property type="project" value="InterPro"/>
</dbReference>
<dbReference type="Proteomes" id="UP000198406">
    <property type="component" value="Unassembled WGS sequence"/>
</dbReference>
<dbReference type="InParanoid" id="A0A1Z5JEK8"/>
<dbReference type="AlphaFoldDB" id="A0A1Z5JEK8"/>
<protein>
    <recommendedName>
        <fullName evidence="6">Clathrin light chain</fullName>
    </recommendedName>
</protein>
<gene>
    <name evidence="9" type="ORF">FisN_2Hh278</name>
</gene>
<dbReference type="OrthoDB" id="5512at2759"/>
<keyword evidence="10" id="KW-1185">Reference proteome</keyword>
<dbReference type="GO" id="GO:0072583">
    <property type="term" value="P:clathrin-dependent endocytosis"/>
    <property type="evidence" value="ECO:0007669"/>
    <property type="project" value="TreeGrafter"/>
</dbReference>
<comment type="function">
    <text evidence="6">Clathrin is the major protein of the polyhedral coat of coated pits and vesicles.</text>
</comment>
<reference evidence="9 10" key="1">
    <citation type="journal article" date="2015" name="Plant Cell">
        <title>Oil accumulation by the oleaginous diatom Fistulifera solaris as revealed by the genome and transcriptome.</title>
        <authorList>
            <person name="Tanaka T."/>
            <person name="Maeda Y."/>
            <person name="Veluchamy A."/>
            <person name="Tanaka M."/>
            <person name="Abida H."/>
            <person name="Marechal E."/>
            <person name="Bowler C."/>
            <person name="Muto M."/>
            <person name="Sunaga Y."/>
            <person name="Tanaka M."/>
            <person name="Yoshino T."/>
            <person name="Taniguchi T."/>
            <person name="Fukuda Y."/>
            <person name="Nemoto M."/>
            <person name="Matsumoto M."/>
            <person name="Wong P.S."/>
            <person name="Aburatani S."/>
            <person name="Fujibuchi W."/>
        </authorList>
    </citation>
    <scope>NUCLEOTIDE SEQUENCE [LARGE SCALE GENOMIC DNA]</scope>
    <source>
        <strain evidence="9 10">JPCC DA0580</strain>
    </source>
</reference>
<evidence type="ECO:0000256" key="2">
    <source>
        <dbReference type="ARBA" id="ARBA00005263"/>
    </source>
</evidence>
<dbReference type="GO" id="GO:0006886">
    <property type="term" value="P:intracellular protein transport"/>
    <property type="evidence" value="ECO:0007669"/>
    <property type="project" value="InterPro"/>
</dbReference>
<evidence type="ECO:0000256" key="3">
    <source>
        <dbReference type="ARBA" id="ARBA00023136"/>
    </source>
</evidence>
<evidence type="ECO:0000256" key="7">
    <source>
        <dbReference type="SAM" id="Coils"/>
    </source>
</evidence>
<feature type="coiled-coil region" evidence="7">
    <location>
        <begin position="97"/>
        <end position="142"/>
    </location>
</feature>
<evidence type="ECO:0000313" key="10">
    <source>
        <dbReference type="Proteomes" id="UP000198406"/>
    </source>
</evidence>
<evidence type="ECO:0000256" key="4">
    <source>
        <dbReference type="ARBA" id="ARBA00023176"/>
    </source>
</evidence>
<organism evidence="9 10">
    <name type="scientific">Fistulifera solaris</name>
    <name type="common">Oleaginous diatom</name>
    <dbReference type="NCBI Taxonomy" id="1519565"/>
    <lineage>
        <taxon>Eukaryota</taxon>
        <taxon>Sar</taxon>
        <taxon>Stramenopiles</taxon>
        <taxon>Ochrophyta</taxon>
        <taxon>Bacillariophyta</taxon>
        <taxon>Bacillariophyceae</taxon>
        <taxon>Bacillariophycidae</taxon>
        <taxon>Naviculales</taxon>
        <taxon>Naviculaceae</taxon>
        <taxon>Fistulifera</taxon>
    </lineage>
</organism>
<accession>A0A1Z5JEK8</accession>
<keyword evidence="4 6" id="KW-0168">Coated pit</keyword>
<sequence length="202" mass="22768">MSEEDNYFAMPAGDDFAQPVDNEGEAPIILGGPPEEDAAFVGDVDQVGEEPQFEDNAVFLMPSGSGDYMGGEETPAPESSALTTTPSAMQKWNEEWQETLKVRKEEENARKAELVEQARIDLENFRAEREQKRETRMAANRTEEQEKLEAIEADLENDNSWQRVCKLVDMSHDNKTAAEDVKRMRDVMILLKNEPARATTLV</sequence>
<keyword evidence="7" id="KW-0175">Coiled coil</keyword>
<feature type="region of interest" description="Disordered" evidence="8">
    <location>
        <begin position="59"/>
        <end position="84"/>
    </location>
</feature>
<keyword evidence="5 6" id="KW-0968">Cytoplasmic vesicle</keyword>
<dbReference type="Pfam" id="PF01086">
    <property type="entry name" value="Clathrin_lg_ch"/>
    <property type="match status" value="1"/>
</dbReference>
<evidence type="ECO:0000256" key="5">
    <source>
        <dbReference type="ARBA" id="ARBA00023329"/>
    </source>
</evidence>
<evidence type="ECO:0000256" key="8">
    <source>
        <dbReference type="SAM" id="MobiDB-lite"/>
    </source>
</evidence>
<dbReference type="GO" id="GO:0030132">
    <property type="term" value="C:clathrin coat of coated pit"/>
    <property type="evidence" value="ECO:0007669"/>
    <property type="project" value="InterPro"/>
</dbReference>
<name>A0A1Z5JEK8_FISSO</name>
<evidence type="ECO:0000256" key="1">
    <source>
        <dbReference type="ARBA" id="ARBA00004180"/>
    </source>
</evidence>
<dbReference type="EMBL" id="BDSP01000051">
    <property type="protein sequence ID" value="GAX12444.1"/>
    <property type="molecule type" value="Genomic_DNA"/>
</dbReference>
<evidence type="ECO:0000313" key="9">
    <source>
        <dbReference type="EMBL" id="GAX12444.1"/>
    </source>
</evidence>
<proteinExistence type="inferred from homology"/>
<dbReference type="InterPro" id="IPR000996">
    <property type="entry name" value="Clathrin_L-chain"/>
</dbReference>